<evidence type="ECO:0008006" key="5">
    <source>
        <dbReference type="Google" id="ProtNLM"/>
    </source>
</evidence>
<protein>
    <recommendedName>
        <fullName evidence="5">Sel1 repeat family protein</fullName>
    </recommendedName>
</protein>
<dbReference type="Proteomes" id="UP000178885">
    <property type="component" value="Unassembled WGS sequence"/>
</dbReference>
<reference evidence="3 4" key="1">
    <citation type="journal article" date="2016" name="Nat. Commun.">
        <title>Thousands of microbial genomes shed light on interconnected biogeochemical processes in an aquifer system.</title>
        <authorList>
            <person name="Anantharaman K."/>
            <person name="Brown C.T."/>
            <person name="Hug L.A."/>
            <person name="Sharon I."/>
            <person name="Castelle C.J."/>
            <person name="Probst A.J."/>
            <person name="Thomas B.C."/>
            <person name="Singh A."/>
            <person name="Wilkins M.J."/>
            <person name="Karaoz U."/>
            <person name="Brodie E.L."/>
            <person name="Williams K.H."/>
            <person name="Hubbard S.S."/>
            <person name="Banfield J.F."/>
        </authorList>
    </citation>
    <scope>NUCLEOTIDE SEQUENCE [LARGE SCALE GENOMIC DNA]</scope>
</reference>
<feature type="signal peptide" evidence="2">
    <location>
        <begin position="1"/>
        <end position="20"/>
    </location>
</feature>
<evidence type="ECO:0000313" key="4">
    <source>
        <dbReference type="Proteomes" id="UP000178885"/>
    </source>
</evidence>
<dbReference type="SMART" id="SM00671">
    <property type="entry name" value="SEL1"/>
    <property type="match status" value="1"/>
</dbReference>
<feature type="region of interest" description="Disordered" evidence="1">
    <location>
        <begin position="104"/>
        <end position="126"/>
    </location>
</feature>
<dbReference type="InterPro" id="IPR006597">
    <property type="entry name" value="Sel1-like"/>
</dbReference>
<evidence type="ECO:0000256" key="1">
    <source>
        <dbReference type="SAM" id="MobiDB-lite"/>
    </source>
</evidence>
<comment type="caution">
    <text evidence="3">The sequence shown here is derived from an EMBL/GenBank/DDBJ whole genome shotgun (WGS) entry which is preliminary data.</text>
</comment>
<dbReference type="STRING" id="1817760.A2151_07235"/>
<name>A0A1F6TUD1_9PROT</name>
<keyword evidence="2" id="KW-0732">Signal</keyword>
<dbReference type="AlphaFoldDB" id="A0A1F6TUD1"/>
<organism evidence="3 4">
    <name type="scientific">Candidatus Muproteobacteria bacterium RBG_16_65_34</name>
    <dbReference type="NCBI Taxonomy" id="1817760"/>
    <lineage>
        <taxon>Bacteria</taxon>
        <taxon>Pseudomonadati</taxon>
        <taxon>Pseudomonadota</taxon>
        <taxon>Candidatus Muproteobacteria</taxon>
    </lineage>
</organism>
<dbReference type="EMBL" id="MFSU01000022">
    <property type="protein sequence ID" value="OGI48672.1"/>
    <property type="molecule type" value="Genomic_DNA"/>
</dbReference>
<evidence type="ECO:0000256" key="2">
    <source>
        <dbReference type="SAM" id="SignalP"/>
    </source>
</evidence>
<sequence>MTRTAWLLMLTLFAPLAAYAEEDAAGLAPLRAAAERGDPEAQVELGILYEYGFSLPDHKAQALAWYMIAAESGSAKAVVRRDALKGRMNAAEIEEAERRHAELAATVQKPAAPEPAPVEPASKPLE</sequence>
<gene>
    <name evidence="3" type="ORF">A2151_07235</name>
</gene>
<proteinExistence type="predicted"/>
<dbReference type="InterPro" id="IPR011990">
    <property type="entry name" value="TPR-like_helical_dom_sf"/>
</dbReference>
<feature type="chain" id="PRO_5009526854" description="Sel1 repeat family protein" evidence="2">
    <location>
        <begin position="21"/>
        <end position="126"/>
    </location>
</feature>
<dbReference type="SUPFAM" id="SSF81901">
    <property type="entry name" value="HCP-like"/>
    <property type="match status" value="1"/>
</dbReference>
<dbReference type="Gene3D" id="1.25.40.10">
    <property type="entry name" value="Tetratricopeptide repeat domain"/>
    <property type="match status" value="1"/>
</dbReference>
<evidence type="ECO:0000313" key="3">
    <source>
        <dbReference type="EMBL" id="OGI48672.1"/>
    </source>
</evidence>
<accession>A0A1F6TUD1</accession>